<dbReference type="OrthoDB" id="4579890at2759"/>
<accession>G2RCZ9</accession>
<feature type="compositionally biased region" description="Polar residues" evidence="1">
    <location>
        <begin position="124"/>
        <end position="153"/>
    </location>
</feature>
<reference evidence="2 3" key="1">
    <citation type="journal article" date="2011" name="Nat. Biotechnol.">
        <title>Comparative genomic analysis of the thermophilic biomass-degrading fungi Myceliophthora thermophila and Thielavia terrestris.</title>
        <authorList>
            <person name="Berka R.M."/>
            <person name="Grigoriev I.V."/>
            <person name="Otillar R."/>
            <person name="Salamov A."/>
            <person name="Grimwood J."/>
            <person name="Reid I."/>
            <person name="Ishmael N."/>
            <person name="John T."/>
            <person name="Darmond C."/>
            <person name="Moisan M.-C."/>
            <person name="Henrissat B."/>
            <person name="Coutinho P.M."/>
            <person name="Lombard V."/>
            <person name="Natvig D.O."/>
            <person name="Lindquist E."/>
            <person name="Schmutz J."/>
            <person name="Lucas S."/>
            <person name="Harris P."/>
            <person name="Powlowski J."/>
            <person name="Bellemare A."/>
            <person name="Taylor D."/>
            <person name="Butler G."/>
            <person name="de Vries R.P."/>
            <person name="Allijn I.E."/>
            <person name="van den Brink J."/>
            <person name="Ushinsky S."/>
            <person name="Storms R."/>
            <person name="Powell A.J."/>
            <person name="Paulsen I.T."/>
            <person name="Elbourne L.D.H."/>
            <person name="Baker S.E."/>
            <person name="Magnuson J."/>
            <person name="LaBoissiere S."/>
            <person name="Clutterbuck A.J."/>
            <person name="Martinez D."/>
            <person name="Wogulis M."/>
            <person name="de Leon A.L."/>
            <person name="Rey M.W."/>
            <person name="Tsang A."/>
        </authorList>
    </citation>
    <scope>NUCLEOTIDE SEQUENCE [LARGE SCALE GENOMIC DNA]</scope>
    <source>
        <strain evidence="3">ATCC 38088 / NRRL 8126</strain>
    </source>
</reference>
<keyword evidence="3" id="KW-1185">Reference proteome</keyword>
<protein>
    <submittedName>
        <fullName evidence="2">Uncharacterized protein</fullName>
    </submittedName>
</protein>
<dbReference type="Proteomes" id="UP000008181">
    <property type="component" value="Chromosome 5"/>
</dbReference>
<dbReference type="EMBL" id="CP003013">
    <property type="protein sequence ID" value="AEO70692.1"/>
    <property type="molecule type" value="Genomic_DNA"/>
</dbReference>
<name>G2RCZ9_THETT</name>
<feature type="region of interest" description="Disordered" evidence="1">
    <location>
        <begin position="30"/>
        <end position="255"/>
    </location>
</feature>
<sequence length="723" mass="77522">MDYTRHSSQPATVDLVRADLAEMWTIDGLELQSPKRSSSASNASDMLDLEFLPTPGCRPSKAKKKDPLPDMLADILELSPNPKAACHEKGVSNTKQRGIGSDTPSEDQMQGQDAPSRLSIAANHPSNQSDPSGKMAAQSTSKKGSAKAPQQTKRPLARAGPATAQAKTKARKRDHDLFELSDSTDSEGVVSGRKKQQVRRVSPGKPPVRRAQGAHTVNKQESAGSGVRGKSTRVPKKLAKLHAPEQANDEAGPAYSGTLLRAGQQVALNSALDLADEPAVAKSSSHQKPRTRLPASTVHGAVNSGLTSSTPPNRSPIVERMNEPILPPRSEALDAVAVCHKRTEKENEAPRLTSPLFVEQDGESMNAIDGPDISGTVDPGLATTPSWTMPLKRAPTPIRFNPPLSFQPQAPANQAEIHELGDNTCQLPAGIREAFLSDEQPAMGSPSPAPELLPGANNGASDPEEVWKQAVEDDTPPAVLHRIITLLHRSLKPREEVVRDIAVEYQENALRLLDNLSARHIQERSGTLNALRNASRGAFSTFSGAGSDMAILTAGLRDMDVTNTAETLKCPVFAQKLDDAARLCQAAVGHYTGHPDSTASGDGFVWDGEGRSEILGDLAESYRLQLFEATQRPDAQALENCDKVATQVDEFIKCCLRSEPKKVCLAGAKRPGKPARTADRALEVFLDRAIGTLQESSNKEESPESVVHVASEGSDMSSFGFRI</sequence>
<dbReference type="GeneID" id="11519293"/>
<evidence type="ECO:0000256" key="1">
    <source>
        <dbReference type="SAM" id="MobiDB-lite"/>
    </source>
</evidence>
<feature type="compositionally biased region" description="Basic residues" evidence="1">
    <location>
        <begin position="230"/>
        <end position="240"/>
    </location>
</feature>
<feature type="compositionally biased region" description="Polar residues" evidence="1">
    <location>
        <begin position="91"/>
        <end position="113"/>
    </location>
</feature>
<proteinExistence type="predicted"/>
<dbReference type="AlphaFoldDB" id="G2RCZ9"/>
<evidence type="ECO:0000313" key="2">
    <source>
        <dbReference type="EMBL" id="AEO70692.1"/>
    </source>
</evidence>
<evidence type="ECO:0000313" key="3">
    <source>
        <dbReference type="Proteomes" id="UP000008181"/>
    </source>
</evidence>
<dbReference type="eggNOG" id="ENOG502RMY0">
    <property type="taxonomic scope" value="Eukaryota"/>
</dbReference>
<organism evidence="2 3">
    <name type="scientific">Thermothielavioides terrestris (strain ATCC 38088 / NRRL 8126)</name>
    <name type="common">Thielavia terrestris</name>
    <dbReference type="NCBI Taxonomy" id="578455"/>
    <lineage>
        <taxon>Eukaryota</taxon>
        <taxon>Fungi</taxon>
        <taxon>Dikarya</taxon>
        <taxon>Ascomycota</taxon>
        <taxon>Pezizomycotina</taxon>
        <taxon>Sordariomycetes</taxon>
        <taxon>Sordariomycetidae</taxon>
        <taxon>Sordariales</taxon>
        <taxon>Chaetomiaceae</taxon>
        <taxon>Thermothielavioides</taxon>
        <taxon>Thermothielavioides terrestris</taxon>
    </lineage>
</organism>
<dbReference type="KEGG" id="ttt:THITE_46484"/>
<feature type="region of interest" description="Disordered" evidence="1">
    <location>
        <begin position="278"/>
        <end position="317"/>
    </location>
</feature>
<gene>
    <name evidence="2" type="ORF">THITE_46484</name>
</gene>
<dbReference type="HOGENOM" id="CLU_385416_0_0_1"/>
<dbReference type="RefSeq" id="XP_003657028.1">
    <property type="nucleotide sequence ID" value="XM_003656980.1"/>
</dbReference>
<feature type="region of interest" description="Disordered" evidence="1">
    <location>
        <begin position="440"/>
        <end position="462"/>
    </location>
</feature>